<dbReference type="InterPro" id="IPR050332">
    <property type="entry name" value="GPCR_2"/>
</dbReference>
<protein>
    <submittedName>
        <fullName evidence="1">CALCRL: Calcitonin receptor like receptor</fullName>
    </submittedName>
</protein>
<comment type="caution">
    <text evidence="1">The sequence shown here is derived from an EMBL/GenBank/DDBJ whole genome shotgun (WGS) entry which is preliminary data.</text>
</comment>
<dbReference type="GO" id="GO:0001635">
    <property type="term" value="F:calcitonin gene-related peptide receptor activity"/>
    <property type="evidence" value="ECO:0007669"/>
    <property type="project" value="TreeGrafter"/>
</dbReference>
<feature type="non-terminal residue" evidence="1">
    <location>
        <position position="137"/>
    </location>
</feature>
<dbReference type="GO" id="GO:0001605">
    <property type="term" value="F:adrenomedullin receptor activity"/>
    <property type="evidence" value="ECO:0007669"/>
    <property type="project" value="TreeGrafter"/>
</dbReference>
<keyword evidence="1" id="KW-0675">Receptor</keyword>
<keyword evidence="2" id="KW-1185">Reference proteome</keyword>
<name>A0AAW1C8P3_CROAD</name>
<dbReference type="EMBL" id="JAOTOJ010000001">
    <property type="protein sequence ID" value="KAK9410797.1"/>
    <property type="molecule type" value="Genomic_DNA"/>
</dbReference>
<proteinExistence type="predicted"/>
<organism evidence="1 2">
    <name type="scientific">Crotalus adamanteus</name>
    <name type="common">Eastern diamondback rattlesnake</name>
    <dbReference type="NCBI Taxonomy" id="8729"/>
    <lineage>
        <taxon>Eukaryota</taxon>
        <taxon>Metazoa</taxon>
        <taxon>Chordata</taxon>
        <taxon>Craniata</taxon>
        <taxon>Vertebrata</taxon>
        <taxon>Euteleostomi</taxon>
        <taxon>Lepidosauria</taxon>
        <taxon>Squamata</taxon>
        <taxon>Bifurcata</taxon>
        <taxon>Unidentata</taxon>
        <taxon>Episquamata</taxon>
        <taxon>Toxicofera</taxon>
        <taxon>Serpentes</taxon>
        <taxon>Colubroidea</taxon>
        <taxon>Viperidae</taxon>
        <taxon>Crotalinae</taxon>
        <taxon>Crotalus</taxon>
    </lineage>
</organism>
<reference evidence="1 2" key="1">
    <citation type="journal article" date="2024" name="Proc. Natl. Acad. Sci. U.S.A.">
        <title>The genetic regulatory architecture and epigenomic basis for age-related changes in rattlesnake venom.</title>
        <authorList>
            <person name="Hogan M.P."/>
            <person name="Holding M.L."/>
            <person name="Nystrom G.S."/>
            <person name="Colston T.J."/>
            <person name="Bartlett D.A."/>
            <person name="Mason A.J."/>
            <person name="Ellsworth S.A."/>
            <person name="Rautsaw R.M."/>
            <person name="Lawrence K.C."/>
            <person name="Strickland J.L."/>
            <person name="He B."/>
            <person name="Fraser P."/>
            <person name="Margres M.J."/>
            <person name="Gilbert D.M."/>
            <person name="Gibbs H.L."/>
            <person name="Parkinson C.L."/>
            <person name="Rokyta D.R."/>
        </authorList>
    </citation>
    <scope>NUCLEOTIDE SEQUENCE [LARGE SCALE GENOMIC DNA]</scope>
    <source>
        <strain evidence="1">DRR0105</strain>
    </source>
</reference>
<dbReference type="PANTHER" id="PTHR45620:SF21">
    <property type="entry name" value="CALCITONIN GENE-RELATED PEPTIDE TYPE 1 RECEPTOR"/>
    <property type="match status" value="1"/>
</dbReference>
<dbReference type="GO" id="GO:0007189">
    <property type="term" value="P:adenylate cyclase-activating G protein-coupled receptor signaling pathway"/>
    <property type="evidence" value="ECO:0007669"/>
    <property type="project" value="TreeGrafter"/>
</dbReference>
<evidence type="ECO:0000313" key="1">
    <source>
        <dbReference type="EMBL" id="KAK9410797.1"/>
    </source>
</evidence>
<dbReference type="Gene3D" id="4.10.1240.10">
    <property type="entry name" value="GPCR, family 2, extracellular hormone receptor domain"/>
    <property type="match status" value="1"/>
</dbReference>
<sequence length="137" mass="15388">MLVVILIFSQQEMAFKVCEGNGHWFVHPESKRLWTNYSLCSGNNQDNKVREVDIEPAILEEEIIWAMNELPNKTPGVDTIPAELLRPVGIESSKMSLSCPRVSLHKNLFFSFICECVISLTTLAGIVQQQPLVTTSP</sequence>
<dbReference type="InterPro" id="IPR036445">
    <property type="entry name" value="GPCR_2_extracell_dom_sf"/>
</dbReference>
<dbReference type="Proteomes" id="UP001474421">
    <property type="component" value="Unassembled WGS sequence"/>
</dbReference>
<accession>A0AAW1C8P3</accession>
<evidence type="ECO:0000313" key="2">
    <source>
        <dbReference type="Proteomes" id="UP001474421"/>
    </source>
</evidence>
<dbReference type="GO" id="GO:0001525">
    <property type="term" value="P:angiogenesis"/>
    <property type="evidence" value="ECO:0007669"/>
    <property type="project" value="TreeGrafter"/>
</dbReference>
<dbReference type="GO" id="GO:0005886">
    <property type="term" value="C:plasma membrane"/>
    <property type="evidence" value="ECO:0007669"/>
    <property type="project" value="TreeGrafter"/>
</dbReference>
<gene>
    <name evidence="1" type="ORF">NXF25_001972</name>
</gene>
<dbReference type="PANTHER" id="PTHR45620">
    <property type="entry name" value="PDF RECEPTOR-LIKE PROTEIN-RELATED"/>
    <property type="match status" value="1"/>
</dbReference>
<dbReference type="SUPFAM" id="SSF111418">
    <property type="entry name" value="Hormone receptor domain"/>
    <property type="match status" value="1"/>
</dbReference>
<dbReference type="AlphaFoldDB" id="A0AAW1C8P3"/>